<feature type="compositionally biased region" description="Basic and acidic residues" evidence="1">
    <location>
        <begin position="202"/>
        <end position="226"/>
    </location>
</feature>
<dbReference type="OrthoDB" id="10538528at2759"/>
<feature type="compositionally biased region" description="Pro residues" evidence="1">
    <location>
        <begin position="608"/>
        <end position="617"/>
    </location>
</feature>
<feature type="compositionally biased region" description="Low complexity" evidence="1">
    <location>
        <begin position="150"/>
        <end position="176"/>
    </location>
</feature>
<accession>A0A4V1IYJ6</accession>
<feature type="compositionally biased region" description="Gly residues" evidence="1">
    <location>
        <begin position="177"/>
        <end position="188"/>
    </location>
</feature>
<sequence length="627" mass="66798">MGGNKEHSSTFRRLSLFPALPIHLGTSASQPSPSLSKSQDPTEYDNDPDLLLPIHPRRSSTSSTRSFFSRKRSSSSSVPSSSSPSSPSTPQKSLAPPTALGVTVIPSAPDHRPSPLSSTIPAPALSSTDFFVSPFLPSPLTPTPSKNPFASSSASSSSASSSSSSTASSKHSNDSSGSGGKGKTGQGKAGQNKANQGKGASKRLDPRRRADSESRSDPNGRWRHPSRVDEHGWRMVRDTIEHWIIQDTSPSRPNPCPLEDLTDVVRKRSFHIAPAEILIDLRETLAHAMTLLADSPPFTAPDAPKGLLLTQLGRVWCHIRLNILPRLDALFYSLRSVPPSLSASVTTTMNRPETRPRECVLAAFRDRFLLPLDEDVRDALAHWSLKETVLVLEEEKEEEGGPTKGTGMDEIKEEPFSHDTFPHLHEPTSTPAKLSPPPPPPPLPLKNSLPPPSKEEVGSIMATLVQMCGMLCNVPGEPESRKSILSLWSCIVDHHTQYTTRVADGFDRFGSIPGSDPSAFSSFSSSPSPSSTTVNSSALASSSIHPSAGTNPSTSTSSTSLPVLISTSPSLPPFIRPPYGGRGTRSGSVGSSFVFYTPSGRARSGTGPPLPSLPLVPVPSTSGHEVS</sequence>
<reference evidence="3" key="1">
    <citation type="journal article" date="2018" name="Nat. Microbiol.">
        <title>Leveraging single-cell genomics to expand the fungal tree of life.</title>
        <authorList>
            <person name="Ahrendt S.R."/>
            <person name="Quandt C.A."/>
            <person name="Ciobanu D."/>
            <person name="Clum A."/>
            <person name="Salamov A."/>
            <person name="Andreopoulos B."/>
            <person name="Cheng J.F."/>
            <person name="Woyke T."/>
            <person name="Pelin A."/>
            <person name="Henrissat B."/>
            <person name="Reynolds N.K."/>
            <person name="Benny G.L."/>
            <person name="Smith M.E."/>
            <person name="James T.Y."/>
            <person name="Grigoriev I.V."/>
        </authorList>
    </citation>
    <scope>NUCLEOTIDE SEQUENCE [LARGE SCALE GENOMIC DNA]</scope>
</reference>
<feature type="compositionally biased region" description="Low complexity" evidence="1">
    <location>
        <begin position="27"/>
        <end position="39"/>
    </location>
</feature>
<feature type="compositionally biased region" description="Low complexity" evidence="1">
    <location>
        <begin position="517"/>
        <end position="569"/>
    </location>
</feature>
<protein>
    <submittedName>
        <fullName evidence="2">Uncharacterized protein</fullName>
    </submittedName>
</protein>
<dbReference type="AlphaFoldDB" id="A0A4V1IYJ6"/>
<gene>
    <name evidence="2" type="ORF">BJ684DRAFT_18833</name>
</gene>
<organism evidence="2 3">
    <name type="scientific">Piptocephalis cylindrospora</name>
    <dbReference type="NCBI Taxonomy" id="1907219"/>
    <lineage>
        <taxon>Eukaryota</taxon>
        <taxon>Fungi</taxon>
        <taxon>Fungi incertae sedis</taxon>
        <taxon>Zoopagomycota</taxon>
        <taxon>Zoopagomycotina</taxon>
        <taxon>Zoopagomycetes</taxon>
        <taxon>Zoopagales</taxon>
        <taxon>Piptocephalidaceae</taxon>
        <taxon>Piptocephalis</taxon>
    </lineage>
</organism>
<feature type="region of interest" description="Disordered" evidence="1">
    <location>
        <begin position="22"/>
        <end position="121"/>
    </location>
</feature>
<keyword evidence="3" id="KW-1185">Reference proteome</keyword>
<dbReference type="Proteomes" id="UP000267251">
    <property type="component" value="Unassembled WGS sequence"/>
</dbReference>
<feature type="compositionally biased region" description="Low complexity" evidence="1">
    <location>
        <begin position="585"/>
        <end position="597"/>
    </location>
</feature>
<evidence type="ECO:0000256" key="1">
    <source>
        <dbReference type="SAM" id="MobiDB-lite"/>
    </source>
</evidence>
<feature type="compositionally biased region" description="Basic and acidic residues" evidence="1">
    <location>
        <begin position="407"/>
        <end position="426"/>
    </location>
</feature>
<feature type="compositionally biased region" description="Low complexity" evidence="1">
    <location>
        <begin position="74"/>
        <end position="90"/>
    </location>
</feature>
<name>A0A4V1IYJ6_9FUNG</name>
<evidence type="ECO:0000313" key="2">
    <source>
        <dbReference type="EMBL" id="RKP14789.1"/>
    </source>
</evidence>
<feature type="region of interest" description="Disordered" evidence="1">
    <location>
        <begin position="394"/>
        <end position="455"/>
    </location>
</feature>
<feature type="region of interest" description="Disordered" evidence="1">
    <location>
        <begin position="517"/>
        <end position="627"/>
    </location>
</feature>
<evidence type="ECO:0000313" key="3">
    <source>
        <dbReference type="Proteomes" id="UP000267251"/>
    </source>
</evidence>
<feature type="compositionally biased region" description="Low complexity" evidence="1">
    <location>
        <begin position="618"/>
        <end position="627"/>
    </location>
</feature>
<proteinExistence type="predicted"/>
<feature type="compositionally biased region" description="Pro residues" evidence="1">
    <location>
        <begin position="434"/>
        <end position="452"/>
    </location>
</feature>
<dbReference type="EMBL" id="KZ987791">
    <property type="protein sequence ID" value="RKP14789.1"/>
    <property type="molecule type" value="Genomic_DNA"/>
</dbReference>
<feature type="region of interest" description="Disordered" evidence="1">
    <location>
        <begin position="144"/>
        <end position="226"/>
    </location>
</feature>